<evidence type="ECO:0000256" key="8">
    <source>
        <dbReference type="PROSITE-ProRule" id="PRU01026"/>
    </source>
</evidence>
<dbReference type="InterPro" id="IPR020598">
    <property type="entry name" value="rRNA_Ade_methylase_Trfase_N"/>
</dbReference>
<keyword evidence="1 7" id="KW-0963">Cytoplasm</keyword>
<feature type="binding site" evidence="7 8">
    <location>
        <position position="24"/>
    </location>
    <ligand>
        <name>S-adenosyl-L-methionine</name>
        <dbReference type="ChEBI" id="CHEBI:59789"/>
    </ligand>
</feature>
<reference evidence="10" key="1">
    <citation type="submission" date="2021-03" db="EMBL/GenBank/DDBJ databases">
        <authorList>
            <person name="Wang G."/>
        </authorList>
    </citation>
    <scope>NUCLEOTIDE SEQUENCE</scope>
    <source>
        <strain evidence="10">KCTC 12899</strain>
    </source>
</reference>
<dbReference type="NCBIfam" id="TIGR00755">
    <property type="entry name" value="ksgA"/>
    <property type="match status" value="1"/>
</dbReference>
<dbReference type="EMBL" id="JAFREP010000032">
    <property type="protein sequence ID" value="MBO1322166.1"/>
    <property type="molecule type" value="Genomic_DNA"/>
</dbReference>
<proteinExistence type="inferred from homology"/>
<dbReference type="InterPro" id="IPR029063">
    <property type="entry name" value="SAM-dependent_MTases_sf"/>
</dbReference>
<dbReference type="PROSITE" id="PS51689">
    <property type="entry name" value="SAM_RNA_A_N6_MT"/>
    <property type="match status" value="1"/>
</dbReference>
<keyword evidence="2 7" id="KW-0698">rRNA processing</keyword>
<dbReference type="EC" id="2.1.1.182" evidence="7"/>
<feature type="binding site" evidence="7 8">
    <location>
        <position position="94"/>
    </location>
    <ligand>
        <name>S-adenosyl-L-methionine</name>
        <dbReference type="ChEBI" id="CHEBI:59789"/>
    </ligand>
</feature>
<dbReference type="Pfam" id="PF00398">
    <property type="entry name" value="RrnaAD"/>
    <property type="match status" value="1"/>
</dbReference>
<keyword evidence="3 7" id="KW-0489">Methyltransferase</keyword>
<comment type="caution">
    <text evidence="10">The sequence shown here is derived from an EMBL/GenBank/DDBJ whole genome shotgun (WGS) entry which is preliminary data.</text>
</comment>
<keyword evidence="4 7" id="KW-0808">Transferase</keyword>
<dbReference type="GO" id="GO:0052908">
    <property type="term" value="F:16S rRNA (adenine(1518)-N(6)/adenine(1519)-N(6))-dimethyltransferase activity"/>
    <property type="evidence" value="ECO:0007669"/>
    <property type="project" value="UniProtKB-EC"/>
</dbReference>
<feature type="binding site" evidence="7 8">
    <location>
        <position position="22"/>
    </location>
    <ligand>
        <name>S-adenosyl-L-methionine</name>
        <dbReference type="ChEBI" id="CHEBI:59789"/>
    </ligand>
</feature>
<organism evidence="10 11">
    <name type="scientific">Acanthopleuribacter pedis</name>
    <dbReference type="NCBI Taxonomy" id="442870"/>
    <lineage>
        <taxon>Bacteria</taxon>
        <taxon>Pseudomonadati</taxon>
        <taxon>Acidobacteriota</taxon>
        <taxon>Holophagae</taxon>
        <taxon>Acanthopleuribacterales</taxon>
        <taxon>Acanthopleuribacteraceae</taxon>
        <taxon>Acanthopleuribacter</taxon>
    </lineage>
</organism>
<comment type="catalytic activity">
    <reaction evidence="7">
        <text>adenosine(1518)/adenosine(1519) in 16S rRNA + 4 S-adenosyl-L-methionine = N(6)-dimethyladenosine(1518)/N(6)-dimethyladenosine(1519) in 16S rRNA + 4 S-adenosyl-L-homocysteine + 4 H(+)</text>
        <dbReference type="Rhea" id="RHEA:19609"/>
        <dbReference type="Rhea" id="RHEA-COMP:10232"/>
        <dbReference type="Rhea" id="RHEA-COMP:10233"/>
        <dbReference type="ChEBI" id="CHEBI:15378"/>
        <dbReference type="ChEBI" id="CHEBI:57856"/>
        <dbReference type="ChEBI" id="CHEBI:59789"/>
        <dbReference type="ChEBI" id="CHEBI:74411"/>
        <dbReference type="ChEBI" id="CHEBI:74493"/>
        <dbReference type="EC" id="2.1.1.182"/>
    </reaction>
</comment>
<dbReference type="GO" id="GO:0003723">
    <property type="term" value="F:RNA binding"/>
    <property type="evidence" value="ECO:0007669"/>
    <property type="project" value="UniProtKB-UniRule"/>
</dbReference>
<dbReference type="HAMAP" id="MF_00607">
    <property type="entry name" value="16SrRNA_methyltr_A"/>
    <property type="match status" value="1"/>
</dbReference>
<dbReference type="AlphaFoldDB" id="A0A8J7QJR2"/>
<evidence type="ECO:0000256" key="2">
    <source>
        <dbReference type="ARBA" id="ARBA00022552"/>
    </source>
</evidence>
<dbReference type="InterPro" id="IPR023165">
    <property type="entry name" value="rRNA_Ade_diMease-like_C"/>
</dbReference>
<dbReference type="Gene3D" id="3.40.50.150">
    <property type="entry name" value="Vaccinia Virus protein VP39"/>
    <property type="match status" value="1"/>
</dbReference>
<evidence type="ECO:0000259" key="9">
    <source>
        <dbReference type="SMART" id="SM00650"/>
    </source>
</evidence>
<gene>
    <name evidence="7 10" type="primary">rsmA</name>
    <name evidence="7" type="synonym">ksgA</name>
    <name evidence="10" type="ORF">J3U88_27075</name>
</gene>
<dbReference type="SUPFAM" id="SSF53335">
    <property type="entry name" value="S-adenosyl-L-methionine-dependent methyltransferases"/>
    <property type="match status" value="1"/>
</dbReference>
<feature type="binding site" evidence="7 8">
    <location>
        <position position="70"/>
    </location>
    <ligand>
        <name>S-adenosyl-L-methionine</name>
        <dbReference type="ChEBI" id="CHEBI:59789"/>
    </ligand>
</feature>
<evidence type="ECO:0000256" key="4">
    <source>
        <dbReference type="ARBA" id="ARBA00022679"/>
    </source>
</evidence>
<dbReference type="GO" id="GO:0005829">
    <property type="term" value="C:cytosol"/>
    <property type="evidence" value="ECO:0007669"/>
    <property type="project" value="TreeGrafter"/>
</dbReference>
<evidence type="ECO:0000256" key="1">
    <source>
        <dbReference type="ARBA" id="ARBA00022490"/>
    </source>
</evidence>
<sequence>MSRPSSRGAAARPHAKKRFGQHFLTDANLIRKILDLLEADAADAFVEIGPGPATLTMPFSQRGFPLTVVETDADMVTYLQEQDFPHPVAIRHEDFLQTDVGALLQDRSTKVFSNLPYNVSVPITARLLFHYQQIPLMVFMYQKEVAERIRAKSGTRDYGPISVTTQLLYACDAHFNVPPGAFRPPPKVQSQVIRLRRLAEPRLGVADLEGLTLLLRFLFERRRKMVSGLLRKSGDLADRIGRLLPRGKTDGPSVRPDTSDAPLNGAASLLESYLSLGFDPKLRPENLTPMDYAVWFRHIKESYEP</sequence>
<evidence type="ECO:0000256" key="6">
    <source>
        <dbReference type="ARBA" id="ARBA00022884"/>
    </source>
</evidence>
<dbReference type="Gene3D" id="1.10.8.100">
    <property type="entry name" value="Ribosomal RNA adenine dimethylase-like, domain 2"/>
    <property type="match status" value="1"/>
</dbReference>
<keyword evidence="6 7" id="KW-0694">RNA-binding</keyword>
<evidence type="ECO:0000256" key="7">
    <source>
        <dbReference type="HAMAP-Rule" id="MF_00607"/>
    </source>
</evidence>
<feature type="binding site" evidence="7 8">
    <location>
        <position position="49"/>
    </location>
    <ligand>
        <name>S-adenosyl-L-methionine</name>
        <dbReference type="ChEBI" id="CHEBI:59789"/>
    </ligand>
</feature>
<dbReference type="PANTHER" id="PTHR11727">
    <property type="entry name" value="DIMETHYLADENOSINE TRANSFERASE"/>
    <property type="match status" value="1"/>
</dbReference>
<evidence type="ECO:0000256" key="3">
    <source>
        <dbReference type="ARBA" id="ARBA00022603"/>
    </source>
</evidence>
<protein>
    <recommendedName>
        <fullName evidence="7">Ribosomal RNA small subunit methyltransferase A</fullName>
        <ecNumber evidence="7">2.1.1.182</ecNumber>
    </recommendedName>
    <alternativeName>
        <fullName evidence="7">16S rRNA (adenine(1518)-N(6)/adenine(1519)-N(6))-dimethyltransferase</fullName>
    </alternativeName>
    <alternativeName>
        <fullName evidence="7">16S rRNA dimethyladenosine transferase</fullName>
    </alternativeName>
    <alternativeName>
        <fullName evidence="7">16S rRNA dimethylase</fullName>
    </alternativeName>
    <alternativeName>
        <fullName evidence="7">S-adenosylmethionine-6-N', N'-adenosyl(rRNA) dimethyltransferase</fullName>
    </alternativeName>
</protein>
<comment type="subcellular location">
    <subcellularLocation>
        <location evidence="7">Cytoplasm</location>
    </subcellularLocation>
</comment>
<comment type="similarity">
    <text evidence="7">Belongs to the class I-like SAM-binding methyltransferase superfamily. rRNA adenine N(6)-methyltransferase family. RsmA subfamily.</text>
</comment>
<dbReference type="SMART" id="SM00650">
    <property type="entry name" value="rADc"/>
    <property type="match status" value="1"/>
</dbReference>
<accession>A0A8J7QJR2</accession>
<feature type="binding site" evidence="7 8">
    <location>
        <position position="114"/>
    </location>
    <ligand>
        <name>S-adenosyl-L-methionine</name>
        <dbReference type="ChEBI" id="CHEBI:59789"/>
    </ligand>
</feature>
<evidence type="ECO:0000256" key="5">
    <source>
        <dbReference type="ARBA" id="ARBA00022691"/>
    </source>
</evidence>
<dbReference type="PANTHER" id="PTHR11727:SF7">
    <property type="entry name" value="DIMETHYLADENOSINE TRANSFERASE-RELATED"/>
    <property type="match status" value="1"/>
</dbReference>
<dbReference type="InterPro" id="IPR001737">
    <property type="entry name" value="KsgA/Erm"/>
</dbReference>
<comment type="function">
    <text evidence="7">Specifically dimethylates two adjacent adenosines (A1518 and A1519) in the loop of a conserved hairpin near the 3'-end of 16S rRNA in the 30S particle. May play a critical role in biogenesis of 30S subunits.</text>
</comment>
<dbReference type="RefSeq" id="WP_207862139.1">
    <property type="nucleotide sequence ID" value="NZ_JAFREP010000032.1"/>
</dbReference>
<evidence type="ECO:0000313" key="11">
    <source>
        <dbReference type="Proteomes" id="UP000664417"/>
    </source>
</evidence>
<keyword evidence="11" id="KW-1185">Reference proteome</keyword>
<name>A0A8J7QJR2_9BACT</name>
<keyword evidence="5 7" id="KW-0949">S-adenosyl-L-methionine</keyword>
<feature type="domain" description="Ribosomal RNA adenine methylase transferase N-terminal" evidence="9">
    <location>
        <begin position="29"/>
        <end position="199"/>
    </location>
</feature>
<dbReference type="Proteomes" id="UP000664417">
    <property type="component" value="Unassembled WGS sequence"/>
</dbReference>
<evidence type="ECO:0000313" key="10">
    <source>
        <dbReference type="EMBL" id="MBO1322166.1"/>
    </source>
</evidence>
<dbReference type="InterPro" id="IPR011530">
    <property type="entry name" value="rRNA_adenine_dimethylase"/>
</dbReference>